<dbReference type="SUPFAM" id="SSF51905">
    <property type="entry name" value="FAD/NAD(P)-binding domain"/>
    <property type="match status" value="1"/>
</dbReference>
<protein>
    <submittedName>
        <fullName evidence="5">FAD-dependent monooxygenase</fullName>
    </submittedName>
</protein>
<dbReference type="RefSeq" id="WP_211464967.1">
    <property type="nucleotide sequence ID" value="NZ_JAGSXH010000010.1"/>
</dbReference>
<evidence type="ECO:0000259" key="4">
    <source>
        <dbReference type="Pfam" id="PF01494"/>
    </source>
</evidence>
<dbReference type="InterPro" id="IPR036188">
    <property type="entry name" value="FAD/NAD-bd_sf"/>
</dbReference>
<evidence type="ECO:0000313" key="6">
    <source>
        <dbReference type="Proteomes" id="UP000677913"/>
    </source>
</evidence>
<dbReference type="AlphaFoldDB" id="A0A8J8B9Z6"/>
<dbReference type="Proteomes" id="UP000677913">
    <property type="component" value="Unassembled WGS sequence"/>
</dbReference>
<proteinExistence type="predicted"/>
<dbReference type="InterPro" id="IPR002938">
    <property type="entry name" value="FAD-bd"/>
</dbReference>
<evidence type="ECO:0000313" key="5">
    <source>
        <dbReference type="EMBL" id="MBS2962377.1"/>
    </source>
</evidence>
<comment type="cofactor">
    <cofactor evidence="1">
        <name>FAD</name>
        <dbReference type="ChEBI" id="CHEBI:57692"/>
    </cofactor>
</comment>
<organism evidence="5 6">
    <name type="scientific">Actinocrinis puniceicyclus</name>
    <dbReference type="NCBI Taxonomy" id="977794"/>
    <lineage>
        <taxon>Bacteria</taxon>
        <taxon>Bacillati</taxon>
        <taxon>Actinomycetota</taxon>
        <taxon>Actinomycetes</taxon>
        <taxon>Catenulisporales</taxon>
        <taxon>Actinospicaceae</taxon>
        <taxon>Actinocrinis</taxon>
    </lineage>
</organism>
<name>A0A8J8B9Z6_9ACTN</name>
<dbReference type="PANTHER" id="PTHR43004:SF19">
    <property type="entry name" value="BINDING MONOOXYGENASE, PUTATIVE (JCVI)-RELATED"/>
    <property type="match status" value="1"/>
</dbReference>
<accession>A0A8J8B9Z6</accession>
<dbReference type="GO" id="GO:0071949">
    <property type="term" value="F:FAD binding"/>
    <property type="evidence" value="ECO:0007669"/>
    <property type="project" value="InterPro"/>
</dbReference>
<keyword evidence="6" id="KW-1185">Reference proteome</keyword>
<dbReference type="PRINTS" id="PR00420">
    <property type="entry name" value="RNGMNOXGNASE"/>
</dbReference>
<dbReference type="EMBL" id="JAGSXH010000010">
    <property type="protein sequence ID" value="MBS2962377.1"/>
    <property type="molecule type" value="Genomic_DNA"/>
</dbReference>
<sequence>MTATTAQLLVIGAGPCGLSAALAARALGINVLLLEAEPEDRERPGSRALYVHRENLERLERISPGLGVAIGSFGIRWRAASTFYGGREVYRQEYPDFTGDGLPVYASLRQIDTERFLLDACKSADVGFVWSAAVSRVNSTADGVTVECADGRSFSAHYVIGADGAQSGVRRALGIAMDGPRSTDYRVAVDLADDDSGAAPPERIMHYRHPAMSGQNLLIVPFTGGIQVDVQCASPPMSERLADPSAVREWLPKVVDPGYLDRILWISRYPCLQRVAESFIDEHRRVLLAGEAAHLFVPLGARGMNSGIADAYAAAAAVGLALSAANPRRRAAAIEEYQSLRRQAAERNRSSVDSALRHLRAASGVQRAQQAAAARLARLAPSLGAWLDTAPYGPRGPVTAELGRY</sequence>
<evidence type="ECO:0000256" key="1">
    <source>
        <dbReference type="ARBA" id="ARBA00001974"/>
    </source>
</evidence>
<comment type="caution">
    <text evidence="5">The sequence shown here is derived from an EMBL/GenBank/DDBJ whole genome shotgun (WGS) entry which is preliminary data.</text>
</comment>
<reference evidence="5" key="1">
    <citation type="submission" date="2021-04" db="EMBL/GenBank/DDBJ databases">
        <title>Genome based classification of Actinospica acidithermotolerans sp. nov., an actinobacterium isolated from an Indonesian hot spring.</title>
        <authorList>
            <person name="Kusuma A.B."/>
            <person name="Putra K.E."/>
            <person name="Nafisah S."/>
            <person name="Loh J."/>
            <person name="Nouioui I."/>
            <person name="Goodfellow M."/>
        </authorList>
    </citation>
    <scope>NUCLEOTIDE SEQUENCE</scope>
    <source>
        <strain evidence="5">DSM 45618</strain>
    </source>
</reference>
<evidence type="ECO:0000256" key="3">
    <source>
        <dbReference type="ARBA" id="ARBA00022827"/>
    </source>
</evidence>
<keyword evidence="5" id="KW-0560">Oxidoreductase</keyword>
<keyword evidence="5" id="KW-0503">Monooxygenase</keyword>
<dbReference type="PANTHER" id="PTHR43004">
    <property type="entry name" value="TRK SYSTEM POTASSIUM UPTAKE PROTEIN"/>
    <property type="match status" value="1"/>
</dbReference>
<gene>
    <name evidence="5" type="ORF">KGA66_04915</name>
</gene>
<keyword evidence="3" id="KW-0274">FAD</keyword>
<evidence type="ECO:0000256" key="2">
    <source>
        <dbReference type="ARBA" id="ARBA00022630"/>
    </source>
</evidence>
<dbReference type="Pfam" id="PF01494">
    <property type="entry name" value="FAD_binding_3"/>
    <property type="match status" value="1"/>
</dbReference>
<feature type="domain" description="FAD-binding" evidence="4">
    <location>
        <begin position="7"/>
        <end position="347"/>
    </location>
</feature>
<dbReference type="InterPro" id="IPR050641">
    <property type="entry name" value="RIFMO-like"/>
</dbReference>
<keyword evidence="2" id="KW-0285">Flavoprotein</keyword>
<dbReference type="Gene3D" id="3.30.70.2450">
    <property type="match status" value="1"/>
</dbReference>
<dbReference type="GO" id="GO:0016709">
    <property type="term" value="F:oxidoreductase activity, acting on paired donors, with incorporation or reduction of molecular oxygen, NAD(P)H as one donor, and incorporation of one atom of oxygen"/>
    <property type="evidence" value="ECO:0007669"/>
    <property type="project" value="UniProtKB-ARBA"/>
</dbReference>
<dbReference type="Gene3D" id="3.50.50.60">
    <property type="entry name" value="FAD/NAD(P)-binding domain"/>
    <property type="match status" value="1"/>
</dbReference>